<reference evidence="1" key="1">
    <citation type="journal article" date="2013" name="J. Plant Res.">
        <title>Effect of fungi and light on seed germination of three Opuntia species from semiarid lands of central Mexico.</title>
        <authorList>
            <person name="Delgado-Sanchez P."/>
            <person name="Jimenez-Bremont J.F."/>
            <person name="Guerrero-Gonzalez Mde L."/>
            <person name="Flores J."/>
        </authorList>
    </citation>
    <scope>NUCLEOTIDE SEQUENCE</scope>
    <source>
        <tissue evidence="1">Cladode</tissue>
    </source>
</reference>
<reference evidence="1" key="2">
    <citation type="submission" date="2020-07" db="EMBL/GenBank/DDBJ databases">
        <authorList>
            <person name="Vera ALvarez R."/>
            <person name="Arias-Moreno D.M."/>
            <person name="Jimenez-Jacinto V."/>
            <person name="Jimenez-Bremont J.F."/>
            <person name="Swaminathan K."/>
            <person name="Moose S.P."/>
            <person name="Guerrero-Gonzalez M.L."/>
            <person name="Marino-Ramirez L."/>
            <person name="Landsman D."/>
            <person name="Rodriguez-Kessler M."/>
            <person name="Delgado-Sanchez P."/>
        </authorList>
    </citation>
    <scope>NUCLEOTIDE SEQUENCE</scope>
    <source>
        <tissue evidence="1">Cladode</tissue>
    </source>
</reference>
<dbReference type="AlphaFoldDB" id="A0A7C8ZWL7"/>
<organism evidence="1">
    <name type="scientific">Opuntia streptacantha</name>
    <name type="common">Prickly pear cactus</name>
    <name type="synonym">Opuntia cardona</name>
    <dbReference type="NCBI Taxonomy" id="393608"/>
    <lineage>
        <taxon>Eukaryota</taxon>
        <taxon>Viridiplantae</taxon>
        <taxon>Streptophyta</taxon>
        <taxon>Embryophyta</taxon>
        <taxon>Tracheophyta</taxon>
        <taxon>Spermatophyta</taxon>
        <taxon>Magnoliopsida</taxon>
        <taxon>eudicotyledons</taxon>
        <taxon>Gunneridae</taxon>
        <taxon>Pentapetalae</taxon>
        <taxon>Caryophyllales</taxon>
        <taxon>Cactineae</taxon>
        <taxon>Cactaceae</taxon>
        <taxon>Opuntioideae</taxon>
        <taxon>Opuntia</taxon>
    </lineage>
</organism>
<evidence type="ECO:0000313" key="1">
    <source>
        <dbReference type="EMBL" id="MBA4652410.1"/>
    </source>
</evidence>
<sequence>MDSKSQYKCSTCAPMSLPSLELVSPSSSSSSSKPDSSGISTIKLFLLNSFNLLLTSFVMKSSSSSSTSGEASTATDFPVGLPFPLFGSSGCGTGFSSKSFSRFGLRTFLNFLILKKSIAQYLTTIQTTISQT</sequence>
<accession>A0A7C8ZWL7</accession>
<proteinExistence type="predicted"/>
<protein>
    <submittedName>
        <fullName evidence="1">Uncharacterized protein</fullName>
    </submittedName>
</protein>
<dbReference type="EMBL" id="GISG01174507">
    <property type="protein sequence ID" value="MBA4652410.1"/>
    <property type="molecule type" value="Transcribed_RNA"/>
</dbReference>
<name>A0A7C8ZWL7_OPUST</name>